<accession>A0A1F2P3R2</accession>
<evidence type="ECO:0000313" key="2">
    <source>
        <dbReference type="Proteomes" id="UP000185779"/>
    </source>
</evidence>
<gene>
    <name evidence="1" type="ORF">SBU_001072</name>
</gene>
<evidence type="ECO:0000313" key="1">
    <source>
        <dbReference type="EMBL" id="OFV65890.1"/>
    </source>
</evidence>
<dbReference type="EMBL" id="LYOR01000005">
    <property type="protein sequence ID" value="OFV65890.1"/>
    <property type="molecule type" value="Genomic_DNA"/>
</dbReference>
<sequence>MGRTVAIHQPNYLPWIGFFQKVARAEIFVILDVAKFTKNGVIHRNKIRTKEGWTWLTIPVENKYKGVAIKDVCLPKDRKWWGKHWRLIIGNYGKAKYFTEYKDFFEEMYSEKRYTRLQDINEAIIFYLFECFEIHPEIIRSCELNLDPSLAKTDLNLEIVKEVDGDVYISGMGGKKYMDEEKFKKEGIEVKYFEFKPFEYPQRWTGFEPFMSAIDLLFNVGGERARELIKGGANL</sequence>
<dbReference type="Proteomes" id="UP000185779">
    <property type="component" value="Unassembled WGS sequence"/>
</dbReference>
<dbReference type="InterPro" id="IPR014985">
    <property type="entry name" value="WbqC"/>
</dbReference>
<comment type="caution">
    <text evidence="1">The sequence shown here is derived from an EMBL/GenBank/DDBJ whole genome shotgun (WGS) entry which is preliminary data.</text>
</comment>
<reference evidence="1" key="1">
    <citation type="submission" date="2016-05" db="EMBL/GenBank/DDBJ databases">
        <title>Microbial consortia oxidize butane by reversing methanogenesis.</title>
        <authorList>
            <person name="Laso-Perez R."/>
            <person name="Richter M."/>
            <person name="Wegener G."/>
            <person name="Musat F."/>
        </authorList>
    </citation>
    <scope>NUCLEOTIDE SEQUENCE [LARGE SCALE GENOMIC DNA]</scope>
    <source>
        <strain evidence="1">BOX1</strain>
    </source>
</reference>
<keyword evidence="2" id="KW-1185">Reference proteome</keyword>
<organism evidence="1 2">
    <name type="scientific">Candidatus Syntropharchaeum butanivorans</name>
    <dbReference type="NCBI Taxonomy" id="1839936"/>
    <lineage>
        <taxon>Archaea</taxon>
        <taxon>Methanobacteriati</taxon>
        <taxon>Methanobacteriota</taxon>
        <taxon>Stenosarchaea group</taxon>
        <taxon>Methanomicrobia</taxon>
        <taxon>Methanosarcinales</taxon>
        <taxon>ANME-2 cluster</taxon>
        <taxon>Candidatus Syntropharchaeum</taxon>
    </lineage>
</organism>
<name>A0A1F2P3R2_9EURY</name>
<dbReference type="PATRIC" id="fig|1839936.3.peg.1083"/>
<dbReference type="STRING" id="1839936.SBU_001072"/>
<dbReference type="Pfam" id="PF08889">
    <property type="entry name" value="WbqC"/>
    <property type="match status" value="1"/>
</dbReference>
<dbReference type="AlphaFoldDB" id="A0A1F2P3R2"/>
<proteinExistence type="predicted"/>
<protein>
    <submittedName>
        <fullName evidence="1">WbqC-like protein family</fullName>
    </submittedName>
</protein>